<sequence>MNSTTTVINSFSPFHPIQFSILLFLIICSIPCFIFVFYQILSTRTLYRALNSHVLILLLISNSIQTVTDIPLRLSYYYTGKILPFTVFHPIQFSILLFLIICSIPCFIFVFYQILSTRTLYRALNSHVLILLLISNSIQTVTDIPLRLSYYYTGKILPFTVSYCYFYYFIDLYLFTTCFLLLAWASFERHILIFHSQIFNRFRTRLIGHYIPLSFCIIYPLLYYIIFIFFYPCENTYDPVNSYCIAICYLFASPVMALYEQIVHGFALVFLIFIFNLSLFFRILHQKNRNMAIQLFSVCFLFFLTNGGYFLILLGQGLWDPNFGNSLMAWVFPLSFYPKEKIKRFIRCQFHTAIMPLTVTVPQQIAMTNRRRRDL</sequence>
<comment type="subcellular location">
    <subcellularLocation>
        <location evidence="1">Membrane</location>
    </subcellularLocation>
</comment>
<dbReference type="Gene3D" id="1.20.1070.10">
    <property type="entry name" value="Rhodopsin 7-helix transmembrane proteins"/>
    <property type="match status" value="1"/>
</dbReference>
<accession>A0A814FRX1</accession>
<feature type="transmembrane region" description="Helical" evidence="5">
    <location>
        <begin position="91"/>
        <end position="115"/>
    </location>
</feature>
<feature type="transmembrane region" description="Helical" evidence="5">
    <location>
        <begin position="262"/>
        <end position="281"/>
    </location>
</feature>
<reference evidence="7" key="1">
    <citation type="submission" date="2021-02" db="EMBL/GenBank/DDBJ databases">
        <authorList>
            <person name="Nowell W R."/>
        </authorList>
    </citation>
    <scope>NUCLEOTIDE SEQUENCE</scope>
</reference>
<keyword evidence="3 5" id="KW-1133">Transmembrane helix</keyword>
<dbReference type="EMBL" id="CAJNOG010000131">
    <property type="protein sequence ID" value="CAF0986702.1"/>
    <property type="molecule type" value="Genomic_DNA"/>
</dbReference>
<feature type="transmembrane region" description="Helical" evidence="5">
    <location>
        <begin position="53"/>
        <end position="71"/>
    </location>
</feature>
<evidence type="ECO:0000256" key="2">
    <source>
        <dbReference type="ARBA" id="ARBA00022692"/>
    </source>
</evidence>
<keyword evidence="2 5" id="KW-0812">Transmembrane</keyword>
<evidence type="ECO:0000256" key="1">
    <source>
        <dbReference type="ARBA" id="ARBA00004370"/>
    </source>
</evidence>
<feature type="transmembrane region" description="Helical" evidence="5">
    <location>
        <begin position="207"/>
        <end position="231"/>
    </location>
</feature>
<feature type="domain" description="G-protein coupled receptors family 1 profile" evidence="6">
    <location>
        <begin position="106"/>
        <end position="375"/>
    </location>
</feature>
<name>A0A814FRX1_9BILA</name>
<evidence type="ECO:0000256" key="5">
    <source>
        <dbReference type="SAM" id="Phobius"/>
    </source>
</evidence>
<dbReference type="InterPro" id="IPR017452">
    <property type="entry name" value="GPCR_Rhodpsn_7TM"/>
</dbReference>
<proteinExistence type="predicted"/>
<evidence type="ECO:0000313" key="7">
    <source>
        <dbReference type="EMBL" id="CAF0986702.1"/>
    </source>
</evidence>
<protein>
    <recommendedName>
        <fullName evidence="6">G-protein coupled receptors family 1 profile domain-containing protein</fullName>
    </recommendedName>
</protein>
<feature type="transmembrane region" description="Helical" evidence="5">
    <location>
        <begin position="127"/>
        <end position="146"/>
    </location>
</feature>
<evidence type="ECO:0000259" key="6">
    <source>
        <dbReference type="PROSITE" id="PS50262"/>
    </source>
</evidence>
<gene>
    <name evidence="7" type="ORF">JYZ213_LOCUS15229</name>
</gene>
<feature type="transmembrane region" description="Helical" evidence="5">
    <location>
        <begin position="20"/>
        <end position="41"/>
    </location>
</feature>
<comment type="caution">
    <text evidence="7">The sequence shown here is derived from an EMBL/GenBank/DDBJ whole genome shotgun (WGS) entry which is preliminary data.</text>
</comment>
<dbReference type="PROSITE" id="PS50262">
    <property type="entry name" value="G_PROTEIN_RECEP_F1_2"/>
    <property type="match status" value="1"/>
</dbReference>
<dbReference type="Proteomes" id="UP000663845">
    <property type="component" value="Unassembled WGS sequence"/>
</dbReference>
<evidence type="ECO:0000256" key="4">
    <source>
        <dbReference type="ARBA" id="ARBA00023136"/>
    </source>
</evidence>
<feature type="transmembrane region" description="Helical" evidence="5">
    <location>
        <begin position="166"/>
        <end position="187"/>
    </location>
</feature>
<keyword evidence="4 5" id="KW-0472">Membrane</keyword>
<dbReference type="SUPFAM" id="SSF81321">
    <property type="entry name" value="Family A G protein-coupled receptor-like"/>
    <property type="match status" value="1"/>
</dbReference>
<dbReference type="AlphaFoldDB" id="A0A814FRX1"/>
<feature type="transmembrane region" description="Helical" evidence="5">
    <location>
        <begin position="293"/>
        <end position="312"/>
    </location>
</feature>
<evidence type="ECO:0000313" key="8">
    <source>
        <dbReference type="Proteomes" id="UP000663845"/>
    </source>
</evidence>
<evidence type="ECO:0000256" key="3">
    <source>
        <dbReference type="ARBA" id="ARBA00022989"/>
    </source>
</evidence>
<dbReference type="GO" id="GO:0016020">
    <property type="term" value="C:membrane"/>
    <property type="evidence" value="ECO:0007669"/>
    <property type="project" value="UniProtKB-SubCell"/>
</dbReference>
<organism evidence="7 8">
    <name type="scientific">Adineta steineri</name>
    <dbReference type="NCBI Taxonomy" id="433720"/>
    <lineage>
        <taxon>Eukaryota</taxon>
        <taxon>Metazoa</taxon>
        <taxon>Spiralia</taxon>
        <taxon>Gnathifera</taxon>
        <taxon>Rotifera</taxon>
        <taxon>Eurotatoria</taxon>
        <taxon>Bdelloidea</taxon>
        <taxon>Adinetida</taxon>
        <taxon>Adinetidae</taxon>
        <taxon>Adineta</taxon>
    </lineage>
</organism>